<dbReference type="Proteomes" id="UP000029525">
    <property type="component" value="Unassembled WGS sequence"/>
</dbReference>
<keyword evidence="5 11" id="KW-0808">Transferase</keyword>
<evidence type="ECO:0000256" key="7">
    <source>
        <dbReference type="ARBA" id="ARBA00022741"/>
    </source>
</evidence>
<dbReference type="RefSeq" id="WP_036865894.1">
    <property type="nucleotide sequence ID" value="NZ_JRNQ01000004.1"/>
</dbReference>
<keyword evidence="8 11" id="KW-0067">ATP-binding</keyword>
<evidence type="ECO:0000256" key="11">
    <source>
        <dbReference type="HAMAP-Rule" id="MF_00244"/>
    </source>
</evidence>
<dbReference type="SUPFAM" id="SSF52374">
    <property type="entry name" value="Nucleotidylyl transferase"/>
    <property type="match status" value="1"/>
</dbReference>
<dbReference type="CDD" id="cd02165">
    <property type="entry name" value="NMNAT"/>
    <property type="match status" value="1"/>
</dbReference>
<comment type="function">
    <text evidence="1 11">Catalyzes the reversible adenylation of nicotinate mononucleotide (NaMN) to nicotinic acid adenine dinucleotide (NaAD).</text>
</comment>
<evidence type="ECO:0000256" key="9">
    <source>
        <dbReference type="ARBA" id="ARBA00023027"/>
    </source>
</evidence>
<keyword evidence="7 11" id="KW-0547">Nucleotide-binding</keyword>
<feature type="domain" description="Cytidyltransferase-like" evidence="12">
    <location>
        <begin position="5"/>
        <end position="163"/>
    </location>
</feature>
<evidence type="ECO:0000256" key="3">
    <source>
        <dbReference type="ARBA" id="ARBA00009014"/>
    </source>
</evidence>
<dbReference type="NCBIfam" id="TIGR00125">
    <property type="entry name" value="cyt_tran_rel"/>
    <property type="match status" value="1"/>
</dbReference>
<name>A0A096AF81_9BACT</name>
<evidence type="ECO:0000259" key="12">
    <source>
        <dbReference type="Pfam" id="PF01467"/>
    </source>
</evidence>
<dbReference type="PANTHER" id="PTHR39321">
    <property type="entry name" value="NICOTINATE-NUCLEOTIDE ADENYLYLTRANSFERASE-RELATED"/>
    <property type="match status" value="1"/>
</dbReference>
<evidence type="ECO:0000256" key="4">
    <source>
        <dbReference type="ARBA" id="ARBA00022642"/>
    </source>
</evidence>
<dbReference type="PANTHER" id="PTHR39321:SF3">
    <property type="entry name" value="PHOSPHOPANTETHEINE ADENYLYLTRANSFERASE"/>
    <property type="match status" value="1"/>
</dbReference>
<dbReference type="Pfam" id="PF01467">
    <property type="entry name" value="CTP_transf_like"/>
    <property type="match status" value="1"/>
</dbReference>
<accession>A0A096AF81</accession>
<keyword evidence="4 11" id="KW-0662">Pyridine nucleotide biosynthesis</keyword>
<dbReference type="AlphaFoldDB" id="A0A096AF81"/>
<organism evidence="13 14">
    <name type="scientific">Prevotella bivia DNF00320</name>
    <dbReference type="NCBI Taxonomy" id="1401068"/>
    <lineage>
        <taxon>Bacteria</taxon>
        <taxon>Pseudomonadati</taxon>
        <taxon>Bacteroidota</taxon>
        <taxon>Bacteroidia</taxon>
        <taxon>Bacteroidales</taxon>
        <taxon>Prevotellaceae</taxon>
        <taxon>Prevotella</taxon>
    </lineage>
</organism>
<dbReference type="Gene3D" id="3.40.50.620">
    <property type="entry name" value="HUPs"/>
    <property type="match status" value="1"/>
</dbReference>
<sequence>MEIGIFGGSFNPIHNGHIALAETFLKEALLDEVWLMVAPQNPFKINQQLLEDAKRFELAKEALVNYPHLVASNYEFSLPKPSYTWNTLQQLAISYPLHNFTLLIGGDNWQAFDRWNHAKDILANYQICVYPRKDDTFDETSLPKNVRCLHAPLLNISSTMIREWVQLEKPINDLVPENIVRKIELYYK</sequence>
<protein>
    <recommendedName>
        <fullName evidence="11">Probable nicotinate-nucleotide adenylyltransferase</fullName>
        <ecNumber evidence="11">2.7.7.18</ecNumber>
    </recommendedName>
    <alternativeName>
        <fullName evidence="11">Deamido-NAD(+) diphosphorylase</fullName>
    </alternativeName>
    <alternativeName>
        <fullName evidence="11">Deamido-NAD(+) pyrophosphorylase</fullName>
    </alternativeName>
    <alternativeName>
        <fullName evidence="11">Nicotinate mononucleotide adenylyltransferase</fullName>
        <shortName evidence="11">NaMN adenylyltransferase</shortName>
    </alternativeName>
</protein>
<evidence type="ECO:0000256" key="10">
    <source>
        <dbReference type="ARBA" id="ARBA00048721"/>
    </source>
</evidence>
<comment type="caution">
    <text evidence="13">The sequence shown here is derived from an EMBL/GenBank/DDBJ whole genome shotgun (WGS) entry which is preliminary data.</text>
</comment>
<dbReference type="EMBL" id="JRNQ01000004">
    <property type="protein sequence ID" value="KGF45773.1"/>
    <property type="molecule type" value="Genomic_DNA"/>
</dbReference>
<dbReference type="InterPro" id="IPR005248">
    <property type="entry name" value="NadD/NMNAT"/>
</dbReference>
<comment type="pathway">
    <text evidence="2 11">Cofactor biosynthesis; NAD(+) biosynthesis; deamido-NAD(+) from nicotinate D-ribonucleotide: step 1/1.</text>
</comment>
<evidence type="ECO:0000256" key="8">
    <source>
        <dbReference type="ARBA" id="ARBA00022840"/>
    </source>
</evidence>
<evidence type="ECO:0000256" key="1">
    <source>
        <dbReference type="ARBA" id="ARBA00002324"/>
    </source>
</evidence>
<evidence type="ECO:0000256" key="6">
    <source>
        <dbReference type="ARBA" id="ARBA00022695"/>
    </source>
</evidence>
<dbReference type="GO" id="GO:0009435">
    <property type="term" value="P:NAD+ biosynthetic process"/>
    <property type="evidence" value="ECO:0007669"/>
    <property type="project" value="UniProtKB-UniRule"/>
</dbReference>
<dbReference type="NCBIfam" id="TIGR00482">
    <property type="entry name" value="nicotinate (nicotinamide) nucleotide adenylyltransferase"/>
    <property type="match status" value="1"/>
</dbReference>
<keyword evidence="6 11" id="KW-0548">Nucleotidyltransferase</keyword>
<reference evidence="13 14" key="1">
    <citation type="submission" date="2014-07" db="EMBL/GenBank/DDBJ databases">
        <authorList>
            <person name="McCorrison J."/>
            <person name="Sanka R."/>
            <person name="Torralba M."/>
            <person name="Gillis M."/>
            <person name="Haft D.H."/>
            <person name="Methe B."/>
            <person name="Sutton G."/>
            <person name="Nelson K.E."/>
        </authorList>
    </citation>
    <scope>NUCLEOTIDE SEQUENCE [LARGE SCALE GENOMIC DNA]</scope>
    <source>
        <strain evidence="13 14">DNF00320</strain>
    </source>
</reference>
<comment type="catalytic activity">
    <reaction evidence="10 11">
        <text>nicotinate beta-D-ribonucleotide + ATP + H(+) = deamido-NAD(+) + diphosphate</text>
        <dbReference type="Rhea" id="RHEA:22860"/>
        <dbReference type="ChEBI" id="CHEBI:15378"/>
        <dbReference type="ChEBI" id="CHEBI:30616"/>
        <dbReference type="ChEBI" id="CHEBI:33019"/>
        <dbReference type="ChEBI" id="CHEBI:57502"/>
        <dbReference type="ChEBI" id="CHEBI:58437"/>
        <dbReference type="EC" id="2.7.7.18"/>
    </reaction>
</comment>
<dbReference type="UniPathway" id="UPA00253">
    <property type="reaction ID" value="UER00332"/>
</dbReference>
<evidence type="ECO:0000256" key="5">
    <source>
        <dbReference type="ARBA" id="ARBA00022679"/>
    </source>
</evidence>
<comment type="similarity">
    <text evidence="3 11">Belongs to the NadD family.</text>
</comment>
<dbReference type="InterPro" id="IPR004821">
    <property type="entry name" value="Cyt_trans-like"/>
</dbReference>
<proteinExistence type="inferred from homology"/>
<dbReference type="GO" id="GO:0005524">
    <property type="term" value="F:ATP binding"/>
    <property type="evidence" value="ECO:0007669"/>
    <property type="project" value="UniProtKB-KW"/>
</dbReference>
<dbReference type="GO" id="GO:0004515">
    <property type="term" value="F:nicotinate-nucleotide adenylyltransferase activity"/>
    <property type="evidence" value="ECO:0007669"/>
    <property type="project" value="UniProtKB-UniRule"/>
</dbReference>
<dbReference type="EC" id="2.7.7.18" evidence="11"/>
<dbReference type="OrthoDB" id="5295945at2"/>
<evidence type="ECO:0000313" key="13">
    <source>
        <dbReference type="EMBL" id="KGF45773.1"/>
    </source>
</evidence>
<keyword evidence="9 11" id="KW-0520">NAD</keyword>
<dbReference type="HAMAP" id="MF_00244">
    <property type="entry name" value="NaMN_adenylyltr"/>
    <property type="match status" value="1"/>
</dbReference>
<evidence type="ECO:0000313" key="14">
    <source>
        <dbReference type="Proteomes" id="UP000029525"/>
    </source>
</evidence>
<evidence type="ECO:0000256" key="2">
    <source>
        <dbReference type="ARBA" id="ARBA00005019"/>
    </source>
</evidence>
<gene>
    <name evidence="11" type="primary">nadD</name>
    <name evidence="13" type="ORF">HMPREF0647_01275</name>
</gene>
<dbReference type="InterPro" id="IPR014729">
    <property type="entry name" value="Rossmann-like_a/b/a_fold"/>
</dbReference>